<protein>
    <recommendedName>
        <fullName evidence="6">Pentatricopeptide repeat-containing protein</fullName>
    </recommendedName>
</protein>
<dbReference type="NCBIfam" id="TIGR00756">
    <property type="entry name" value="PPR"/>
    <property type="match status" value="7"/>
</dbReference>
<dbReference type="PANTHER" id="PTHR47934:SF6">
    <property type="entry name" value="MITOCHONDRIAL GROUP I INTRON SPLICING FACTOR CCM1-RELATED"/>
    <property type="match status" value="1"/>
</dbReference>
<name>A0A843WH08_COLES</name>
<dbReference type="PROSITE" id="PS51375">
    <property type="entry name" value="PPR"/>
    <property type="match status" value="8"/>
</dbReference>
<comment type="caution">
    <text evidence="4">The sequence shown here is derived from an EMBL/GenBank/DDBJ whole genome shotgun (WGS) entry which is preliminary data.</text>
</comment>
<dbReference type="EMBL" id="NMUH01003023">
    <property type="protein sequence ID" value="MQM03384.1"/>
    <property type="molecule type" value="Genomic_DNA"/>
</dbReference>
<evidence type="ECO:0008006" key="6">
    <source>
        <dbReference type="Google" id="ProtNLM"/>
    </source>
</evidence>
<reference evidence="4" key="1">
    <citation type="submission" date="2017-07" db="EMBL/GenBank/DDBJ databases">
        <title>Taro Niue Genome Assembly and Annotation.</title>
        <authorList>
            <person name="Atibalentja N."/>
            <person name="Keating K."/>
            <person name="Fields C.J."/>
        </authorList>
    </citation>
    <scope>NUCLEOTIDE SEQUENCE</scope>
    <source>
        <strain evidence="4">Niue_2</strain>
        <tissue evidence="4">Leaf</tissue>
    </source>
</reference>
<feature type="repeat" description="PPR" evidence="2">
    <location>
        <begin position="279"/>
        <end position="313"/>
    </location>
</feature>
<dbReference type="GO" id="GO:0005739">
    <property type="term" value="C:mitochondrion"/>
    <property type="evidence" value="ECO:0007669"/>
    <property type="project" value="TreeGrafter"/>
</dbReference>
<dbReference type="Proteomes" id="UP000652761">
    <property type="component" value="Unassembled WGS sequence"/>
</dbReference>
<evidence type="ECO:0000256" key="1">
    <source>
        <dbReference type="ARBA" id="ARBA00022737"/>
    </source>
</evidence>
<dbReference type="AlphaFoldDB" id="A0A843WH08"/>
<proteinExistence type="predicted"/>
<organism evidence="4 5">
    <name type="scientific">Colocasia esculenta</name>
    <name type="common">Wild taro</name>
    <name type="synonym">Arum esculentum</name>
    <dbReference type="NCBI Taxonomy" id="4460"/>
    <lineage>
        <taxon>Eukaryota</taxon>
        <taxon>Viridiplantae</taxon>
        <taxon>Streptophyta</taxon>
        <taxon>Embryophyta</taxon>
        <taxon>Tracheophyta</taxon>
        <taxon>Spermatophyta</taxon>
        <taxon>Magnoliopsida</taxon>
        <taxon>Liliopsida</taxon>
        <taxon>Araceae</taxon>
        <taxon>Aroideae</taxon>
        <taxon>Colocasieae</taxon>
        <taxon>Colocasia</taxon>
    </lineage>
</organism>
<keyword evidence="1" id="KW-0677">Repeat</keyword>
<evidence type="ECO:0000256" key="2">
    <source>
        <dbReference type="PROSITE-ProRule" id="PRU00708"/>
    </source>
</evidence>
<feature type="compositionally biased region" description="Pro residues" evidence="3">
    <location>
        <begin position="47"/>
        <end position="59"/>
    </location>
</feature>
<dbReference type="GO" id="GO:0003729">
    <property type="term" value="F:mRNA binding"/>
    <property type="evidence" value="ECO:0007669"/>
    <property type="project" value="TreeGrafter"/>
</dbReference>
<evidence type="ECO:0000256" key="3">
    <source>
        <dbReference type="SAM" id="MobiDB-lite"/>
    </source>
</evidence>
<feature type="compositionally biased region" description="Basic and acidic residues" evidence="3">
    <location>
        <begin position="592"/>
        <end position="604"/>
    </location>
</feature>
<feature type="region of interest" description="Disordered" evidence="3">
    <location>
        <begin position="592"/>
        <end position="616"/>
    </location>
</feature>
<keyword evidence="5" id="KW-1185">Reference proteome</keyword>
<dbReference type="OrthoDB" id="185373at2759"/>
<feature type="repeat" description="PPR" evidence="2">
    <location>
        <begin position="385"/>
        <end position="419"/>
    </location>
</feature>
<feature type="region of interest" description="Disordered" evidence="3">
    <location>
        <begin position="559"/>
        <end position="578"/>
    </location>
</feature>
<feature type="repeat" description="PPR" evidence="2">
    <location>
        <begin position="315"/>
        <end position="349"/>
    </location>
</feature>
<feature type="repeat" description="PPR" evidence="2">
    <location>
        <begin position="420"/>
        <end position="454"/>
    </location>
</feature>
<dbReference type="Gene3D" id="1.25.40.10">
    <property type="entry name" value="Tetratricopeptide repeat domain"/>
    <property type="match status" value="4"/>
</dbReference>
<dbReference type="InterPro" id="IPR011990">
    <property type="entry name" value="TPR-like_helical_dom_sf"/>
</dbReference>
<feature type="repeat" description="PPR" evidence="2">
    <location>
        <begin position="350"/>
        <end position="384"/>
    </location>
</feature>
<feature type="repeat" description="PPR" evidence="2">
    <location>
        <begin position="195"/>
        <end position="229"/>
    </location>
</feature>
<dbReference type="InterPro" id="IPR002885">
    <property type="entry name" value="PPR_rpt"/>
</dbReference>
<dbReference type="InterPro" id="IPR051114">
    <property type="entry name" value="Mito_RNA_Proc_CCM1"/>
</dbReference>
<dbReference type="Pfam" id="PF01535">
    <property type="entry name" value="PPR"/>
    <property type="match status" value="1"/>
</dbReference>
<feature type="compositionally biased region" description="Basic and acidic residues" evidence="3">
    <location>
        <begin position="565"/>
        <end position="578"/>
    </location>
</feature>
<evidence type="ECO:0000313" key="4">
    <source>
        <dbReference type="EMBL" id="MQM03384.1"/>
    </source>
</evidence>
<dbReference type="Pfam" id="PF12854">
    <property type="entry name" value="PPR_1"/>
    <property type="match status" value="3"/>
</dbReference>
<feature type="region of interest" description="Disordered" evidence="3">
    <location>
        <begin position="24"/>
        <end position="69"/>
    </location>
</feature>
<dbReference type="GO" id="GO:0006396">
    <property type="term" value="P:RNA processing"/>
    <property type="evidence" value="ECO:0007669"/>
    <property type="project" value="TreeGrafter"/>
</dbReference>
<sequence length="631" mass="68777">MSGSLRRALVSAFVIPRRRTSLNPSAHLPHFSSSPNPWLSSKGKPLLPWPPPNPRPPSDATPYSDVPTTPTIAAATPPAAALEALDSAPAALEKDAAAIVRVLTGPFSEPSDLDAALDATGLHPSPPLLQAVLRASELSPTPALALFRWARARPGFRPTPPLLASLVDLLGKSRSFDTAWSVLLANGSGEDPVSPADAYAALIRRYARAGMPQAAIRTYEYMRDSCPLPPPSTSPDDAEAEATDPFDLLIDALCKEGHTRAAAEYLNQRKAEEPGWSPTVRSYNILLNGWFRSRRLRNAEQVWGEMRRQGGLHPTVVTYGTMIEGLCRMRRVDQAIGLLEEMRPAGIQPNEITCNPIVDALAEAGRFKEALGAVEKFPLYGISPNISTYNSLVKGFCKNGDLVGASKVLRTMIGRGVLPTPTTYNYFFRYFARTGKIEEGMTLYTKMIQSGYAPDRLTYQLLIKTLCEGKRPELAAQVIREMRGRGLDADLATGSMLVHLLCRMRRFEEACEELEGMVRRGIAPQYLTSRMLVWELRKSGRPGMATRVAELMGSVPHSGKLPGTYREDGGAGEAAGERKKVVMKKAKAMAEALKKEKTSEKGAAETKSSPGDAVEEANNLVSDIKRRVYAV</sequence>
<dbReference type="Pfam" id="PF13041">
    <property type="entry name" value="PPR_2"/>
    <property type="match status" value="1"/>
</dbReference>
<dbReference type="PANTHER" id="PTHR47934">
    <property type="entry name" value="PENTATRICOPEPTIDE REPEAT-CONTAINING PROTEIN PET309, MITOCHONDRIAL"/>
    <property type="match status" value="1"/>
</dbReference>
<dbReference type="GO" id="GO:0007005">
    <property type="term" value="P:mitochondrion organization"/>
    <property type="evidence" value="ECO:0007669"/>
    <property type="project" value="TreeGrafter"/>
</dbReference>
<gene>
    <name evidence="4" type="ORF">Taro_036165</name>
</gene>
<evidence type="ECO:0000313" key="5">
    <source>
        <dbReference type="Proteomes" id="UP000652761"/>
    </source>
</evidence>
<accession>A0A843WH08</accession>
<feature type="repeat" description="PPR" evidence="2">
    <location>
        <begin position="490"/>
        <end position="524"/>
    </location>
</feature>
<feature type="repeat" description="PPR" evidence="2">
    <location>
        <begin position="455"/>
        <end position="489"/>
    </location>
</feature>